<dbReference type="SUPFAM" id="SSF53474">
    <property type="entry name" value="alpha/beta-Hydrolases"/>
    <property type="match status" value="1"/>
</dbReference>
<dbReference type="EMBL" id="CAESGF010000003">
    <property type="protein sequence ID" value="CAB4362812.1"/>
    <property type="molecule type" value="Genomic_DNA"/>
</dbReference>
<evidence type="ECO:0000313" key="6">
    <source>
        <dbReference type="EMBL" id="CAB4917524.1"/>
    </source>
</evidence>
<dbReference type="InterPro" id="IPR029058">
    <property type="entry name" value="AB_hydrolase_fold"/>
</dbReference>
<dbReference type="EMBL" id="CAFBMT010000003">
    <property type="protein sequence ID" value="CAB4917524.1"/>
    <property type="molecule type" value="Genomic_DNA"/>
</dbReference>
<dbReference type="PANTHER" id="PTHR37017:SF11">
    <property type="entry name" value="ESTERASE_LIPASE_THIOESTERASE DOMAIN-CONTAINING PROTEIN"/>
    <property type="match status" value="1"/>
</dbReference>
<dbReference type="AlphaFoldDB" id="A0A6J7C2L4"/>
<evidence type="ECO:0000313" key="2">
    <source>
        <dbReference type="EMBL" id="CAB4362812.1"/>
    </source>
</evidence>
<sequence length="243" mass="25371">MSDPVLPVVLVHGAWHGAWCWSALQAELDQLGVPSYAIDLPGHGLSPLPPGDLHGDAACVAEAIDRLGTDVVLVGHSYGGAVIGEAALHTDHVAHLVYVSAFVLDEGESVVKIGVLNGVPEEPPTLLGAARSRSDHGTLVLDPQAAIPAIYGDAAPAVAQAAVARLNEQPIATFVQSATGAGWKRVPSTFVRCLRDRAIAINHQDLLAARCTHVITLDADHSPLITKVPETAAILARLARLQP</sequence>
<reference evidence="5" key="1">
    <citation type="submission" date="2020-05" db="EMBL/GenBank/DDBJ databases">
        <authorList>
            <person name="Chiriac C."/>
            <person name="Salcher M."/>
            <person name="Ghai R."/>
            <person name="Kavagutti S V."/>
        </authorList>
    </citation>
    <scope>NUCLEOTIDE SEQUENCE</scope>
</reference>
<dbReference type="Pfam" id="PF12697">
    <property type="entry name" value="Abhydrolase_6"/>
    <property type="match status" value="1"/>
</dbReference>
<dbReference type="EMBL" id="CAFBIY010000099">
    <property type="protein sequence ID" value="CAB4851850.1"/>
    <property type="molecule type" value="Genomic_DNA"/>
</dbReference>
<dbReference type="InterPro" id="IPR000073">
    <property type="entry name" value="AB_hydrolase_1"/>
</dbReference>
<evidence type="ECO:0000313" key="5">
    <source>
        <dbReference type="EMBL" id="CAB4851850.1"/>
    </source>
</evidence>
<feature type="domain" description="AB hydrolase-1" evidence="1">
    <location>
        <begin position="8"/>
        <end position="225"/>
    </location>
</feature>
<protein>
    <submittedName>
        <fullName evidence="5">Unannotated protein</fullName>
    </submittedName>
</protein>
<accession>A0A6J7C2L4</accession>
<evidence type="ECO:0000259" key="1">
    <source>
        <dbReference type="Pfam" id="PF12697"/>
    </source>
</evidence>
<evidence type="ECO:0000313" key="7">
    <source>
        <dbReference type="EMBL" id="CAB4987154.1"/>
    </source>
</evidence>
<dbReference type="EMBL" id="CAFBOL010000025">
    <property type="protein sequence ID" value="CAB4987154.1"/>
    <property type="molecule type" value="Genomic_DNA"/>
</dbReference>
<dbReference type="EMBL" id="CAFAAV010000052">
    <property type="protein sequence ID" value="CAB4813420.1"/>
    <property type="molecule type" value="Genomic_DNA"/>
</dbReference>
<evidence type="ECO:0000313" key="3">
    <source>
        <dbReference type="EMBL" id="CAB4709866.1"/>
    </source>
</evidence>
<proteinExistence type="predicted"/>
<evidence type="ECO:0000313" key="4">
    <source>
        <dbReference type="EMBL" id="CAB4813420.1"/>
    </source>
</evidence>
<dbReference type="EMBL" id="CAEZYF010000003">
    <property type="protein sequence ID" value="CAB4709866.1"/>
    <property type="molecule type" value="Genomic_DNA"/>
</dbReference>
<organism evidence="5">
    <name type="scientific">freshwater metagenome</name>
    <dbReference type="NCBI Taxonomy" id="449393"/>
    <lineage>
        <taxon>unclassified sequences</taxon>
        <taxon>metagenomes</taxon>
        <taxon>ecological metagenomes</taxon>
    </lineage>
</organism>
<name>A0A6J7C2L4_9ZZZZ</name>
<dbReference type="Gene3D" id="3.40.50.1820">
    <property type="entry name" value="alpha/beta hydrolase"/>
    <property type="match status" value="1"/>
</dbReference>
<dbReference type="PANTHER" id="PTHR37017">
    <property type="entry name" value="AB HYDROLASE-1 DOMAIN-CONTAINING PROTEIN-RELATED"/>
    <property type="match status" value="1"/>
</dbReference>
<dbReference type="InterPro" id="IPR052897">
    <property type="entry name" value="Sec-Metab_Biosynth_Hydrolase"/>
</dbReference>
<gene>
    <name evidence="3" type="ORF">UFOPK2656_00596</name>
    <name evidence="4" type="ORF">UFOPK3099_00898</name>
    <name evidence="5" type="ORF">UFOPK3267_01760</name>
    <name evidence="6" type="ORF">UFOPK3651_00634</name>
    <name evidence="7" type="ORF">UFOPK3931_01226</name>
    <name evidence="2" type="ORF">UFOPK4189_00594</name>
</gene>